<dbReference type="EMBL" id="BMGM01000001">
    <property type="protein sequence ID" value="GGE26640.1"/>
    <property type="molecule type" value="Genomic_DNA"/>
</dbReference>
<evidence type="ECO:0000256" key="1">
    <source>
        <dbReference type="SAM" id="Phobius"/>
    </source>
</evidence>
<gene>
    <name evidence="3" type="ORF">GCM10010832_04170</name>
</gene>
<accession>A0ABQ1SCJ7</accession>
<name>A0ABQ1SCJ7_9FLAO</name>
<keyword evidence="1" id="KW-0472">Membrane</keyword>
<comment type="caution">
    <text evidence="3">The sequence shown here is derived from an EMBL/GenBank/DDBJ whole genome shotgun (WGS) entry which is preliminary data.</text>
</comment>
<feature type="chain" id="PRO_5046693307" description="PEP-CTERM protein-sorting domain-containing protein" evidence="2">
    <location>
        <begin position="27"/>
        <end position="69"/>
    </location>
</feature>
<keyword evidence="1" id="KW-0812">Transmembrane</keyword>
<keyword evidence="4" id="KW-1185">Reference proteome</keyword>
<organism evidence="3 4">
    <name type="scientific">Psychroflexus planctonicus</name>
    <dbReference type="NCBI Taxonomy" id="1526575"/>
    <lineage>
        <taxon>Bacteria</taxon>
        <taxon>Pseudomonadati</taxon>
        <taxon>Bacteroidota</taxon>
        <taxon>Flavobacteriia</taxon>
        <taxon>Flavobacteriales</taxon>
        <taxon>Flavobacteriaceae</taxon>
        <taxon>Psychroflexus</taxon>
    </lineage>
</organism>
<sequence length="69" mass="7625">MQKLNIKLGIAISLLFILVLMPEAQAQSLEDVFDFDNDNVNDVPEAPINMLIYAGLVLGSYFGIKKIKA</sequence>
<keyword evidence="2" id="KW-0732">Signal</keyword>
<protein>
    <recommendedName>
        <fullName evidence="5">PEP-CTERM protein-sorting domain-containing protein</fullName>
    </recommendedName>
</protein>
<dbReference type="RefSeq" id="WP_188457415.1">
    <property type="nucleotide sequence ID" value="NZ_BMGM01000001.1"/>
</dbReference>
<evidence type="ECO:0000313" key="3">
    <source>
        <dbReference type="EMBL" id="GGE26640.1"/>
    </source>
</evidence>
<feature type="signal peptide" evidence="2">
    <location>
        <begin position="1"/>
        <end position="26"/>
    </location>
</feature>
<dbReference type="Proteomes" id="UP000599179">
    <property type="component" value="Unassembled WGS sequence"/>
</dbReference>
<evidence type="ECO:0000313" key="4">
    <source>
        <dbReference type="Proteomes" id="UP000599179"/>
    </source>
</evidence>
<proteinExistence type="predicted"/>
<evidence type="ECO:0000256" key="2">
    <source>
        <dbReference type="SAM" id="SignalP"/>
    </source>
</evidence>
<feature type="transmembrane region" description="Helical" evidence="1">
    <location>
        <begin position="46"/>
        <end position="64"/>
    </location>
</feature>
<keyword evidence="1" id="KW-1133">Transmembrane helix</keyword>
<reference evidence="4" key="1">
    <citation type="journal article" date="2019" name="Int. J. Syst. Evol. Microbiol.">
        <title>The Global Catalogue of Microorganisms (GCM) 10K type strain sequencing project: providing services to taxonomists for standard genome sequencing and annotation.</title>
        <authorList>
            <consortium name="The Broad Institute Genomics Platform"/>
            <consortium name="The Broad Institute Genome Sequencing Center for Infectious Disease"/>
            <person name="Wu L."/>
            <person name="Ma J."/>
        </authorList>
    </citation>
    <scope>NUCLEOTIDE SEQUENCE [LARGE SCALE GENOMIC DNA]</scope>
    <source>
        <strain evidence="4">CGMCC 1.12931</strain>
    </source>
</reference>
<evidence type="ECO:0008006" key="5">
    <source>
        <dbReference type="Google" id="ProtNLM"/>
    </source>
</evidence>